<evidence type="ECO:0000313" key="4">
    <source>
        <dbReference type="Proteomes" id="UP000238634"/>
    </source>
</evidence>
<dbReference type="EMBL" id="PVWG01000009">
    <property type="protein sequence ID" value="PSB19684.1"/>
    <property type="molecule type" value="Genomic_DNA"/>
</dbReference>
<gene>
    <name evidence="3" type="ORF">C7B65_10340</name>
</gene>
<accession>A0A2T1DGW6</accession>
<protein>
    <recommendedName>
        <fullName evidence="2">Putative restriction endonuclease domain-containing protein</fullName>
    </recommendedName>
</protein>
<dbReference type="OrthoDB" id="530164at2"/>
<dbReference type="Pfam" id="PF05685">
    <property type="entry name" value="Uma2"/>
    <property type="match status" value="1"/>
</dbReference>
<keyword evidence="4" id="KW-1185">Reference proteome</keyword>
<feature type="domain" description="Putative restriction endonuclease" evidence="2">
    <location>
        <begin position="27"/>
        <end position="153"/>
    </location>
</feature>
<evidence type="ECO:0000313" key="3">
    <source>
        <dbReference type="EMBL" id="PSB19684.1"/>
    </source>
</evidence>
<evidence type="ECO:0000256" key="1">
    <source>
        <dbReference type="SAM" id="Coils"/>
    </source>
</evidence>
<dbReference type="CDD" id="cd06260">
    <property type="entry name" value="DUF820-like"/>
    <property type="match status" value="1"/>
</dbReference>
<dbReference type="InterPro" id="IPR008538">
    <property type="entry name" value="Uma2"/>
</dbReference>
<dbReference type="Proteomes" id="UP000238634">
    <property type="component" value="Unassembled WGS sequence"/>
</dbReference>
<feature type="coiled-coil region" evidence="1">
    <location>
        <begin position="240"/>
        <end position="274"/>
    </location>
</feature>
<evidence type="ECO:0000259" key="2">
    <source>
        <dbReference type="Pfam" id="PF05685"/>
    </source>
</evidence>
<dbReference type="InterPro" id="IPR011335">
    <property type="entry name" value="Restrct_endonuc-II-like"/>
</dbReference>
<dbReference type="PANTHER" id="PTHR33352:SF3">
    <property type="entry name" value="SLR1612 PROTEIN"/>
    <property type="match status" value="1"/>
</dbReference>
<comment type="caution">
    <text evidence="3">The sequence shown here is derived from an EMBL/GenBank/DDBJ whole genome shotgun (WGS) entry which is preliminary data.</text>
</comment>
<reference evidence="3 4" key="1">
    <citation type="submission" date="2018-02" db="EMBL/GenBank/DDBJ databases">
        <authorList>
            <person name="Cohen D.B."/>
            <person name="Kent A.D."/>
        </authorList>
    </citation>
    <scope>NUCLEOTIDE SEQUENCE [LARGE SCALE GENOMIC DNA]</scope>
    <source>
        <strain evidence="3 4">ULC007</strain>
    </source>
</reference>
<dbReference type="PANTHER" id="PTHR33352">
    <property type="entry name" value="SLR1095 PROTEIN"/>
    <property type="match status" value="1"/>
</dbReference>
<dbReference type="AlphaFoldDB" id="A0A2T1DGW6"/>
<reference evidence="3 4" key="2">
    <citation type="submission" date="2018-03" db="EMBL/GenBank/DDBJ databases">
        <title>The ancient ancestry and fast evolution of plastids.</title>
        <authorList>
            <person name="Moore K.R."/>
            <person name="Magnabosco C."/>
            <person name="Momper L."/>
            <person name="Gold D.A."/>
            <person name="Bosak T."/>
            <person name="Fournier G.P."/>
        </authorList>
    </citation>
    <scope>NUCLEOTIDE SEQUENCE [LARGE SCALE GENOMIC DNA]</scope>
    <source>
        <strain evidence="3 4">ULC007</strain>
    </source>
</reference>
<dbReference type="STRING" id="1920490.GCA_001895925_00161"/>
<keyword evidence="1" id="KW-0175">Coiled coil</keyword>
<dbReference type="RefSeq" id="WP_073071709.1">
    <property type="nucleotide sequence ID" value="NZ_MPPI01000012.1"/>
</dbReference>
<organism evidence="3 4">
    <name type="scientific">Phormidesmis priestleyi ULC007</name>
    <dbReference type="NCBI Taxonomy" id="1920490"/>
    <lineage>
        <taxon>Bacteria</taxon>
        <taxon>Bacillati</taxon>
        <taxon>Cyanobacteriota</taxon>
        <taxon>Cyanophyceae</taxon>
        <taxon>Leptolyngbyales</taxon>
        <taxon>Leptolyngbyaceae</taxon>
        <taxon>Phormidesmis</taxon>
    </lineage>
</organism>
<proteinExistence type="predicted"/>
<dbReference type="SUPFAM" id="SSF52980">
    <property type="entry name" value="Restriction endonuclease-like"/>
    <property type="match status" value="1"/>
</dbReference>
<name>A0A2T1DGW6_9CYAN</name>
<sequence length="281" mass="31804">MTQQLLNDGEIVTELDISHLVIEDDTPVDNLQSEKQQRLLVEPLYSSKALPSPFLAAANVGLFYKLKGDPVVPDVMLSLGVQCADDFSKKQNRSYFVWEFGKLPEVCVEIVSNQEGDELTLSRKSQQKGKTIVKKDLYAQIRIPYYVVFDPLKQIQGEPEMNGALLRVWANSVGRYLELTPPQGVSEVGQSIWLEEVGLGLTLWSGEFEEEVARTWLRWCVYPEGGTASQRDGQIIPTGAERAEIERQRAEIERQRAEAERQRAERLADRLRTLGVDPDEI</sequence>